<evidence type="ECO:0000313" key="2">
    <source>
        <dbReference type="Proteomes" id="UP000595564"/>
    </source>
</evidence>
<accession>A0A7R6PNH0</accession>
<keyword evidence="2" id="KW-1185">Reference proteome</keyword>
<dbReference type="KEGG" id="thyd:TTHT_0763"/>
<sequence>MPVSFNSLNLNLIKKVKLIYSDSTYSIKTLIVCNTFFSRLKGMLFSKENHKNAYLIIPCNSIHTFFMGYSIDVVFLNKSGDIVSQFNVDPFKTKSEKEAFAVLEGTRLLKSNNNIVQVVFLC</sequence>
<organism evidence="1 2">
    <name type="scientific">Thermotomaculum hydrothermale</name>
    <dbReference type="NCBI Taxonomy" id="981385"/>
    <lineage>
        <taxon>Bacteria</taxon>
        <taxon>Pseudomonadati</taxon>
        <taxon>Acidobacteriota</taxon>
        <taxon>Holophagae</taxon>
        <taxon>Thermotomaculales</taxon>
        <taxon>Thermotomaculaceae</taxon>
        <taxon>Thermotomaculum</taxon>
    </lineage>
</organism>
<dbReference type="RefSeq" id="WP_201328677.1">
    <property type="nucleotide sequence ID" value="NZ_AP017470.1"/>
</dbReference>
<dbReference type="Gene3D" id="2.60.120.1140">
    <property type="entry name" value="Protein of unknown function DUF192"/>
    <property type="match status" value="1"/>
</dbReference>
<proteinExistence type="predicted"/>
<dbReference type="Proteomes" id="UP000595564">
    <property type="component" value="Chromosome"/>
</dbReference>
<reference evidence="1 2" key="1">
    <citation type="journal article" date="2012" name="Extremophiles">
        <title>Thermotomaculum hydrothermale gen. nov., sp. nov., a novel heterotrophic thermophile within the phylum Acidobacteria from a deep-sea hydrothermal vent chimney in the Southern Okinawa Trough.</title>
        <authorList>
            <person name="Izumi H."/>
            <person name="Nunoura T."/>
            <person name="Miyazaki M."/>
            <person name="Mino S."/>
            <person name="Toki T."/>
            <person name="Takai K."/>
            <person name="Sako Y."/>
            <person name="Sawabe T."/>
            <person name="Nakagawa S."/>
        </authorList>
    </citation>
    <scope>NUCLEOTIDE SEQUENCE [LARGE SCALE GENOMIC DNA]</scope>
    <source>
        <strain evidence="1 2">AC55</strain>
    </source>
</reference>
<protein>
    <recommendedName>
        <fullName evidence="3">DUF192 domain-containing protein</fullName>
    </recommendedName>
</protein>
<dbReference type="EMBL" id="AP017470">
    <property type="protein sequence ID" value="BBB32331.1"/>
    <property type="molecule type" value="Genomic_DNA"/>
</dbReference>
<dbReference type="AlphaFoldDB" id="A0A7R6PNH0"/>
<evidence type="ECO:0000313" key="1">
    <source>
        <dbReference type="EMBL" id="BBB32331.1"/>
    </source>
</evidence>
<dbReference type="InterPro" id="IPR038695">
    <property type="entry name" value="Saro_0823-like_sf"/>
</dbReference>
<name>A0A7R6PNH0_9BACT</name>
<evidence type="ECO:0008006" key="3">
    <source>
        <dbReference type="Google" id="ProtNLM"/>
    </source>
</evidence>
<gene>
    <name evidence="1" type="ORF">TTHT_0763</name>
</gene>